<keyword evidence="3" id="KW-1133">Transmembrane helix</keyword>
<dbReference type="PATRIC" id="fig|1002367.3.peg.1829"/>
<dbReference type="EMBL" id="AFZZ01000194">
    <property type="protein sequence ID" value="EHJ37958.1"/>
    <property type="molecule type" value="Genomic_DNA"/>
</dbReference>
<dbReference type="AlphaFoldDB" id="G6B050"/>
<evidence type="ECO:0000313" key="6">
    <source>
        <dbReference type="Proteomes" id="UP000004407"/>
    </source>
</evidence>
<keyword evidence="1" id="KW-0175">Coiled coil</keyword>
<evidence type="ECO:0000256" key="3">
    <source>
        <dbReference type="SAM" id="Phobius"/>
    </source>
</evidence>
<dbReference type="RefSeq" id="WP_007901660.1">
    <property type="nucleotide sequence ID" value="NZ_JH379450.1"/>
</dbReference>
<name>G6B050_9BACT</name>
<keyword evidence="3" id="KW-0472">Membrane</keyword>
<protein>
    <recommendedName>
        <fullName evidence="7">Lipoprotein</fullName>
    </recommendedName>
</protein>
<gene>
    <name evidence="5" type="ORF">HMPREF0673_02267</name>
</gene>
<evidence type="ECO:0000256" key="4">
    <source>
        <dbReference type="SAM" id="SignalP"/>
    </source>
</evidence>
<feature type="chain" id="PRO_5003485688" description="Lipoprotein" evidence="4">
    <location>
        <begin position="21"/>
        <end position="337"/>
    </location>
</feature>
<keyword evidence="4" id="KW-0732">Signal</keyword>
<dbReference type="GeneID" id="78337767"/>
<evidence type="ECO:0000256" key="1">
    <source>
        <dbReference type="SAM" id="Coils"/>
    </source>
</evidence>
<sequence>MKFTKYIISFAFLAIGIASFTSCDKISGIFDRSTPTEETTESNYSNTDSEEGATDSLSKAKKDSLAQVRKDSLARVEAAQQAKKIEEKLSSQSDSINDLNSKIADLEGKSEELMDKSSAYTFMVVEFILFLLIIWYLYRKLSSRIMKLKSILHNVEKSEGGISEIQVNRIIRTSINDLAKQINIKNKSQDDRMDDIVKRLIKIEDPNDAYSQYAQTSFQQPKTEISKNEEPKKNDTFYMPRTRTDRQFDDSKRKYVKNETTYFKFVVKKGNKAEFTFDPQENNIVGAYDDRENSLVTVCDVETKSQTPTRYNNITPGEAELRNGIWHVTRKLKLEYV</sequence>
<comment type="caution">
    <text evidence="5">The sequence shown here is derived from an EMBL/GenBank/DDBJ whole genome shotgun (WGS) entry which is preliminary data.</text>
</comment>
<keyword evidence="3" id="KW-0812">Transmembrane</keyword>
<organism evidence="5 6">
    <name type="scientific">Leyella stercorea DSM 18206</name>
    <dbReference type="NCBI Taxonomy" id="1002367"/>
    <lineage>
        <taxon>Bacteria</taxon>
        <taxon>Pseudomonadati</taxon>
        <taxon>Bacteroidota</taxon>
        <taxon>Bacteroidia</taxon>
        <taxon>Bacteroidales</taxon>
        <taxon>Prevotellaceae</taxon>
        <taxon>Leyella</taxon>
    </lineage>
</organism>
<feature type="coiled-coil region" evidence="1">
    <location>
        <begin position="82"/>
        <end position="116"/>
    </location>
</feature>
<proteinExistence type="predicted"/>
<feature type="region of interest" description="Disordered" evidence="2">
    <location>
        <begin position="31"/>
        <end position="60"/>
    </location>
</feature>
<evidence type="ECO:0000313" key="5">
    <source>
        <dbReference type="EMBL" id="EHJ37958.1"/>
    </source>
</evidence>
<accession>G6B050</accession>
<dbReference type="PROSITE" id="PS51257">
    <property type="entry name" value="PROKAR_LIPOPROTEIN"/>
    <property type="match status" value="1"/>
</dbReference>
<dbReference type="HOGENOM" id="CLU_823520_0_0_10"/>
<dbReference type="Proteomes" id="UP000004407">
    <property type="component" value="Unassembled WGS sequence"/>
</dbReference>
<reference evidence="5 6" key="1">
    <citation type="submission" date="2011-08" db="EMBL/GenBank/DDBJ databases">
        <authorList>
            <person name="Weinstock G."/>
            <person name="Sodergren E."/>
            <person name="Clifton S."/>
            <person name="Fulton L."/>
            <person name="Fulton B."/>
            <person name="Courtney L."/>
            <person name="Fronick C."/>
            <person name="Harrison M."/>
            <person name="Strong C."/>
            <person name="Farmer C."/>
            <person name="Delahaunty K."/>
            <person name="Markovic C."/>
            <person name="Hall O."/>
            <person name="Minx P."/>
            <person name="Tomlinson C."/>
            <person name="Mitreva M."/>
            <person name="Hou S."/>
            <person name="Chen J."/>
            <person name="Wollam A."/>
            <person name="Pepin K.H."/>
            <person name="Johnson M."/>
            <person name="Bhonagiri V."/>
            <person name="Zhang X."/>
            <person name="Suruliraj S."/>
            <person name="Warren W."/>
            <person name="Chinwalla A."/>
            <person name="Mardis E.R."/>
            <person name="Wilson R.K."/>
        </authorList>
    </citation>
    <scope>NUCLEOTIDE SEQUENCE [LARGE SCALE GENOMIC DNA]</scope>
    <source>
        <strain evidence="5 6">DSM 18206</strain>
    </source>
</reference>
<feature type="signal peptide" evidence="4">
    <location>
        <begin position="1"/>
        <end position="20"/>
    </location>
</feature>
<evidence type="ECO:0008006" key="7">
    <source>
        <dbReference type="Google" id="ProtNLM"/>
    </source>
</evidence>
<evidence type="ECO:0000256" key="2">
    <source>
        <dbReference type="SAM" id="MobiDB-lite"/>
    </source>
</evidence>
<feature type="transmembrane region" description="Helical" evidence="3">
    <location>
        <begin position="119"/>
        <end position="138"/>
    </location>
</feature>